<sequence length="206" mass="21662">MPTDSSGGPADRALAAGLVQPDPTTCGSSVLVVARMLTDPAYASFVADGTHALAGVSAAGDPQDRFAREALAMHRSTSRARSVAGRLQVPWPTSLGTQPWALAAELGRSGTSYDVKPILPGQRQAAFRRTARLAASGQAVPLYVGNRWSPRHVVLVLPDPGATEAEVRIYDPASGRRYPITSEDFVAGTLDVAGWHVPWVVVLPSA</sequence>
<dbReference type="Proteomes" id="UP001183648">
    <property type="component" value="Unassembled WGS sequence"/>
</dbReference>
<evidence type="ECO:0000313" key="1">
    <source>
        <dbReference type="EMBL" id="MDR7362471.1"/>
    </source>
</evidence>
<reference evidence="1 2" key="1">
    <citation type="submission" date="2023-07" db="EMBL/GenBank/DDBJ databases">
        <title>Sequencing the genomes of 1000 actinobacteria strains.</title>
        <authorList>
            <person name="Klenk H.-P."/>
        </authorList>
    </citation>
    <scope>NUCLEOTIDE SEQUENCE [LARGE SCALE GENOMIC DNA]</scope>
    <source>
        <strain evidence="1 2">DSM 19426</strain>
    </source>
</reference>
<proteinExistence type="predicted"/>
<gene>
    <name evidence="1" type="ORF">J2S63_002024</name>
</gene>
<keyword evidence="2" id="KW-1185">Reference proteome</keyword>
<evidence type="ECO:0008006" key="3">
    <source>
        <dbReference type="Google" id="ProtNLM"/>
    </source>
</evidence>
<dbReference type="EMBL" id="JAVDYG010000001">
    <property type="protein sequence ID" value="MDR7362471.1"/>
    <property type="molecule type" value="Genomic_DNA"/>
</dbReference>
<comment type="caution">
    <text evidence="1">The sequence shown here is derived from an EMBL/GenBank/DDBJ whole genome shotgun (WGS) entry which is preliminary data.</text>
</comment>
<accession>A0ABU2BW17</accession>
<dbReference type="RefSeq" id="WP_310301785.1">
    <property type="nucleotide sequence ID" value="NZ_BAAAPS010000008.1"/>
</dbReference>
<name>A0ABU2BW17_9ACTN</name>
<organism evidence="1 2">
    <name type="scientific">Nocardioides marmoribigeumensis</name>
    <dbReference type="NCBI Taxonomy" id="433649"/>
    <lineage>
        <taxon>Bacteria</taxon>
        <taxon>Bacillati</taxon>
        <taxon>Actinomycetota</taxon>
        <taxon>Actinomycetes</taxon>
        <taxon>Propionibacteriales</taxon>
        <taxon>Nocardioidaceae</taxon>
        <taxon>Nocardioides</taxon>
    </lineage>
</organism>
<evidence type="ECO:0000313" key="2">
    <source>
        <dbReference type="Proteomes" id="UP001183648"/>
    </source>
</evidence>
<protein>
    <recommendedName>
        <fullName evidence="3">Peptidase C39-like domain-containing protein</fullName>
    </recommendedName>
</protein>